<dbReference type="GO" id="GO:0019748">
    <property type="term" value="P:secondary metabolic process"/>
    <property type="evidence" value="ECO:0007669"/>
    <property type="project" value="TreeGrafter"/>
</dbReference>
<dbReference type="GO" id="GO:0016405">
    <property type="term" value="F:CoA-ligase activity"/>
    <property type="evidence" value="ECO:0007669"/>
    <property type="project" value="TreeGrafter"/>
</dbReference>
<dbReference type="RefSeq" id="XP_035319257.1">
    <property type="nucleotide sequence ID" value="XM_035464587.1"/>
</dbReference>
<sequence length="425" mass="46583">MRAVALAAAEGAGLPMSNVVIISTDPLPRLESADKSTSWKYERETQALLPWRPITDPDELRTKTICLVYSSGTTGVPKGVRISHANMVAEVFLPATINRPIWDQWAVAGRPFETRTIAHLGTGHISGVQGYFVNAFFEGGIVYWMPQFDLATFLSSISALRITTFFSLPRIYAAITLNPATEAADLTSLRIAYSGGMPLDPRVYGSPKLRRAGHDSVLLSQTWGSTETTGAATHMPPDRYDDTGSVGILLPNVTMRLVDNNGNDVEPGQPGEAWLRGPIITQGYHRSPSNSRPVFSDGWYRTGDFIECRGDQLYVLGRLEDMIKYRDFLVPPAELEALLVQYPGVADVVVIGTSVEYDGISTQVPRALVSLQPGIEASDSLMEELAIYVNSKVPDHKKLRGGVKFISKVPRHVSGKLLRDQAQKL</sequence>
<dbReference type="InterPro" id="IPR000873">
    <property type="entry name" value="AMP-dep_synth/lig_dom"/>
</dbReference>
<name>A0A9P5D297_9HYPO</name>
<protein>
    <submittedName>
        <fullName evidence="5">Acyl-CoA synthetase (AMP-forming)/AMP-acid ligase II</fullName>
    </submittedName>
</protein>
<dbReference type="EMBL" id="JAANYQ010000015">
    <property type="protein sequence ID" value="KAF4120605.1"/>
    <property type="molecule type" value="Genomic_DNA"/>
</dbReference>
<evidence type="ECO:0000313" key="5">
    <source>
        <dbReference type="EMBL" id="KAF4120605.1"/>
    </source>
</evidence>
<dbReference type="Gene3D" id="2.30.38.10">
    <property type="entry name" value="Luciferase, Domain 3"/>
    <property type="match status" value="1"/>
</dbReference>
<feature type="domain" description="AMP-binding enzyme C-terminal" evidence="4">
    <location>
        <begin position="334"/>
        <end position="416"/>
    </location>
</feature>
<dbReference type="Gene3D" id="3.30.300.30">
    <property type="match status" value="1"/>
</dbReference>
<evidence type="ECO:0000259" key="4">
    <source>
        <dbReference type="Pfam" id="PF13193"/>
    </source>
</evidence>
<evidence type="ECO:0000256" key="1">
    <source>
        <dbReference type="ARBA" id="ARBA00006432"/>
    </source>
</evidence>
<accession>A0A9P5D297</accession>
<evidence type="ECO:0000259" key="3">
    <source>
        <dbReference type="Pfam" id="PF00501"/>
    </source>
</evidence>
<dbReference type="PROSITE" id="PS00455">
    <property type="entry name" value="AMP_BINDING"/>
    <property type="match status" value="1"/>
</dbReference>
<gene>
    <name evidence="5" type="ORF">GMORB2_2608</name>
</gene>
<dbReference type="PANTHER" id="PTHR24096:SF149">
    <property type="entry name" value="AMP-BINDING DOMAIN-CONTAINING PROTEIN-RELATED"/>
    <property type="match status" value="1"/>
</dbReference>
<reference evidence="5" key="1">
    <citation type="submission" date="2020-03" db="EMBL/GenBank/DDBJ databases">
        <title>Site-based positive gene gene selection in Geosmithia morbida across the United States reveals a broad range of putative effectors and factors for local host and environmental adapation.</title>
        <authorList>
            <person name="Onufrak A."/>
            <person name="Murdoch R.W."/>
            <person name="Gazis R."/>
            <person name="Huff M."/>
            <person name="Staton M."/>
            <person name="Klingeman W."/>
            <person name="Hadziabdic D."/>
        </authorList>
    </citation>
    <scope>NUCLEOTIDE SEQUENCE</scope>
    <source>
        <strain evidence="5">1262</strain>
    </source>
</reference>
<dbReference type="InterPro" id="IPR045851">
    <property type="entry name" value="AMP-bd_C_sf"/>
</dbReference>
<dbReference type="SUPFAM" id="SSF56801">
    <property type="entry name" value="Acetyl-CoA synthetase-like"/>
    <property type="match status" value="1"/>
</dbReference>
<dbReference type="AlphaFoldDB" id="A0A9P5D297"/>
<dbReference type="Proteomes" id="UP000749293">
    <property type="component" value="Unassembled WGS sequence"/>
</dbReference>
<dbReference type="GeneID" id="55968838"/>
<dbReference type="Gene3D" id="3.40.50.980">
    <property type="match status" value="2"/>
</dbReference>
<organism evidence="5 6">
    <name type="scientific">Geosmithia morbida</name>
    <dbReference type="NCBI Taxonomy" id="1094350"/>
    <lineage>
        <taxon>Eukaryota</taxon>
        <taxon>Fungi</taxon>
        <taxon>Dikarya</taxon>
        <taxon>Ascomycota</taxon>
        <taxon>Pezizomycotina</taxon>
        <taxon>Sordariomycetes</taxon>
        <taxon>Hypocreomycetidae</taxon>
        <taxon>Hypocreales</taxon>
        <taxon>Bionectriaceae</taxon>
        <taxon>Geosmithia</taxon>
    </lineage>
</organism>
<evidence type="ECO:0000256" key="2">
    <source>
        <dbReference type="ARBA" id="ARBA00022598"/>
    </source>
</evidence>
<comment type="similarity">
    <text evidence="1">Belongs to the ATP-dependent AMP-binding enzyme family.</text>
</comment>
<comment type="caution">
    <text evidence="5">The sequence shown here is derived from an EMBL/GenBank/DDBJ whole genome shotgun (WGS) entry which is preliminary data.</text>
</comment>
<dbReference type="PANTHER" id="PTHR24096">
    <property type="entry name" value="LONG-CHAIN-FATTY-ACID--COA LIGASE"/>
    <property type="match status" value="1"/>
</dbReference>
<dbReference type="InterPro" id="IPR020845">
    <property type="entry name" value="AMP-binding_CS"/>
</dbReference>
<dbReference type="InterPro" id="IPR025110">
    <property type="entry name" value="AMP-bd_C"/>
</dbReference>
<dbReference type="OrthoDB" id="6509636at2759"/>
<keyword evidence="6" id="KW-1185">Reference proteome</keyword>
<evidence type="ECO:0000313" key="6">
    <source>
        <dbReference type="Proteomes" id="UP000749293"/>
    </source>
</evidence>
<dbReference type="Pfam" id="PF00501">
    <property type="entry name" value="AMP-binding"/>
    <property type="match status" value="1"/>
</dbReference>
<dbReference type="Pfam" id="PF13193">
    <property type="entry name" value="AMP-binding_C"/>
    <property type="match status" value="1"/>
</dbReference>
<feature type="domain" description="AMP-dependent synthetase/ligase" evidence="3">
    <location>
        <begin position="15"/>
        <end position="285"/>
    </location>
</feature>
<keyword evidence="2 5" id="KW-0436">Ligase</keyword>
<proteinExistence type="inferred from homology"/>